<dbReference type="Proteomes" id="UP000625247">
    <property type="component" value="Unassembled WGS sequence"/>
</dbReference>
<dbReference type="EMBL" id="JACYNP010000002">
    <property type="protein sequence ID" value="MBD8120525.1"/>
    <property type="molecule type" value="Genomic_DNA"/>
</dbReference>
<organism evidence="1 2">
    <name type="scientific">Pseudomonas lutea</name>
    <dbReference type="NCBI Taxonomy" id="243924"/>
    <lineage>
        <taxon>Bacteria</taxon>
        <taxon>Pseudomonadati</taxon>
        <taxon>Pseudomonadota</taxon>
        <taxon>Gammaproteobacteria</taxon>
        <taxon>Pseudomonadales</taxon>
        <taxon>Pseudomonadaceae</taxon>
        <taxon>Pseudomonas</taxon>
    </lineage>
</organism>
<name>A0ABR9A359_9PSED</name>
<evidence type="ECO:0000313" key="2">
    <source>
        <dbReference type="Proteomes" id="UP000625247"/>
    </source>
</evidence>
<gene>
    <name evidence="1" type="ORF">IFT62_04820</name>
</gene>
<comment type="caution">
    <text evidence="1">The sequence shown here is derived from an EMBL/GenBank/DDBJ whole genome shotgun (WGS) entry which is preliminary data.</text>
</comment>
<keyword evidence="2" id="KW-1185">Reference proteome</keyword>
<reference evidence="1 2" key="1">
    <citation type="journal article" date="2020" name="FEMS Microbiol. Ecol.">
        <title>Temporal dynamics of bacterial communities during seed development and maturation.</title>
        <authorList>
            <person name="Chesneau G."/>
            <person name="Torres-Cortes G."/>
            <person name="Briand M."/>
            <person name="Darrasse A."/>
            <person name="Preveaux A."/>
            <person name="Marais C."/>
            <person name="Jacques M.A."/>
            <person name="Shade A."/>
            <person name="Barret M."/>
        </authorList>
    </citation>
    <scope>NUCLEOTIDE SEQUENCE [LARGE SCALE GENOMIC DNA]</scope>
    <source>
        <strain evidence="1 2">CFBP13723</strain>
    </source>
</reference>
<proteinExistence type="predicted"/>
<protein>
    <submittedName>
        <fullName evidence="1">Uncharacterized protein</fullName>
    </submittedName>
</protein>
<accession>A0ABR9A359</accession>
<dbReference type="RefSeq" id="WP_191943256.1">
    <property type="nucleotide sequence ID" value="NZ_JACYNP010000002.1"/>
</dbReference>
<sequence>MAVAVVRLEGDDIPLEHRQPGVTAVFRVKNDEGDVSYFDDEVEAAKSAVELSNAEQSS</sequence>
<evidence type="ECO:0000313" key="1">
    <source>
        <dbReference type="EMBL" id="MBD8120525.1"/>
    </source>
</evidence>